<dbReference type="EMBL" id="JACEGE010000002">
    <property type="protein sequence ID" value="MBA2795044.1"/>
    <property type="molecule type" value="Genomic_DNA"/>
</dbReference>
<organism evidence="2 3">
    <name type="scientific">Streptococcus porcinus</name>
    <dbReference type="NCBI Taxonomy" id="1340"/>
    <lineage>
        <taxon>Bacteria</taxon>
        <taxon>Bacillati</taxon>
        <taxon>Bacillota</taxon>
        <taxon>Bacilli</taxon>
        <taxon>Lactobacillales</taxon>
        <taxon>Streptococcaceae</taxon>
        <taxon>Streptococcus</taxon>
    </lineage>
</organism>
<dbReference type="AlphaFoldDB" id="A0A7V9WQ85"/>
<dbReference type="RefSeq" id="WP_172601601.1">
    <property type="nucleotide sequence ID" value="NZ_CP070236.1"/>
</dbReference>
<name>A0A7V9WQ85_STRPO</name>
<keyword evidence="2" id="KW-0240">DNA-directed RNA polymerase</keyword>
<keyword evidence="1" id="KW-0472">Membrane</keyword>
<evidence type="ECO:0000256" key="1">
    <source>
        <dbReference type="SAM" id="Phobius"/>
    </source>
</evidence>
<dbReference type="PROSITE" id="PS51257">
    <property type="entry name" value="PROKAR_LIPOPROTEIN"/>
    <property type="match status" value="1"/>
</dbReference>
<evidence type="ECO:0000313" key="3">
    <source>
        <dbReference type="Proteomes" id="UP000524462"/>
    </source>
</evidence>
<evidence type="ECO:0000313" key="2">
    <source>
        <dbReference type="EMBL" id="MBA2795044.1"/>
    </source>
</evidence>
<comment type="caution">
    <text evidence="2">The sequence shown here is derived from an EMBL/GenBank/DDBJ whole genome shotgun (WGS) entry which is preliminary data.</text>
</comment>
<dbReference type="GO" id="GO:0000428">
    <property type="term" value="C:DNA-directed RNA polymerase complex"/>
    <property type="evidence" value="ECO:0007669"/>
    <property type="project" value="UniProtKB-KW"/>
</dbReference>
<keyword evidence="1" id="KW-1133">Transmembrane helix</keyword>
<accession>A0A7V9WQ85</accession>
<dbReference type="Proteomes" id="UP000524462">
    <property type="component" value="Unassembled WGS sequence"/>
</dbReference>
<proteinExistence type="predicted"/>
<keyword evidence="2" id="KW-0804">Transcription</keyword>
<protein>
    <submittedName>
        <fullName evidence="2">DNA-directed RNA polymerase subunit beta</fullName>
    </submittedName>
</protein>
<gene>
    <name evidence="2" type="ORF">H1B29_00830</name>
</gene>
<reference evidence="2 3" key="1">
    <citation type="submission" date="2020-07" db="EMBL/GenBank/DDBJ databases">
        <title>Molecular and genomic characterization of Streptococcus porcinus isolated from diseased swine in Brazil.</title>
        <authorList>
            <person name="Moreno L.Z."/>
            <person name="Matajira C.E.C."/>
            <person name="Poor A.P."/>
            <person name="Dutra M.C."/>
            <person name="Moreno A.M."/>
        </authorList>
    </citation>
    <scope>NUCLEOTIDE SEQUENCE [LARGE SCALE GENOMIC DNA]</scope>
    <source>
        <strain evidence="2 3">SP0816-2</strain>
    </source>
</reference>
<sequence length="63" mass="6853">MMTTGWKYVAKQVGLLVVVAFLACLFLAIGLMIGYSIFGDGQHASSILSIAKWTELINKFTGK</sequence>
<dbReference type="InterPro" id="IPR024596">
    <property type="entry name" value="RNApol_su_b/EpuA"/>
</dbReference>
<dbReference type="Pfam" id="PF11772">
    <property type="entry name" value="EpuA"/>
    <property type="match status" value="1"/>
</dbReference>
<feature type="transmembrane region" description="Helical" evidence="1">
    <location>
        <begin position="12"/>
        <end position="38"/>
    </location>
</feature>
<keyword evidence="1" id="KW-0812">Transmembrane</keyword>